<accession>A0ABN7P2P7</accession>
<proteinExistence type="predicted"/>
<dbReference type="Proteomes" id="UP001153148">
    <property type="component" value="Unassembled WGS sequence"/>
</dbReference>
<name>A0ABN7P2P7_TIMPD</name>
<sequence length="65" mass="7260">MHVSLPPAPSKIERQAQFEKSGDDYQCLGGAGKNMITLSQQMCKRELIASINIICNMFDQRSQCV</sequence>
<comment type="caution">
    <text evidence="1">The sequence shown here is derived from an EMBL/GenBank/DDBJ whole genome shotgun (WGS) entry which is preliminary data.</text>
</comment>
<evidence type="ECO:0000313" key="1">
    <source>
        <dbReference type="EMBL" id="CAG2062168.1"/>
    </source>
</evidence>
<evidence type="ECO:0000313" key="2">
    <source>
        <dbReference type="Proteomes" id="UP001153148"/>
    </source>
</evidence>
<gene>
    <name evidence="1" type="ORF">TPAB3V08_LOCUS9120</name>
</gene>
<keyword evidence="2" id="KW-1185">Reference proteome</keyword>
<reference evidence="1" key="1">
    <citation type="submission" date="2021-03" db="EMBL/GenBank/DDBJ databases">
        <authorList>
            <person name="Tran Van P."/>
        </authorList>
    </citation>
    <scope>NUCLEOTIDE SEQUENCE</scope>
</reference>
<protein>
    <submittedName>
        <fullName evidence="1">Uncharacterized protein</fullName>
    </submittedName>
</protein>
<dbReference type="EMBL" id="CAJPIN010018943">
    <property type="protein sequence ID" value="CAG2062168.1"/>
    <property type="molecule type" value="Genomic_DNA"/>
</dbReference>
<organism evidence="1 2">
    <name type="scientific">Timema podura</name>
    <name type="common">Walking stick</name>
    <dbReference type="NCBI Taxonomy" id="61482"/>
    <lineage>
        <taxon>Eukaryota</taxon>
        <taxon>Metazoa</taxon>
        <taxon>Ecdysozoa</taxon>
        <taxon>Arthropoda</taxon>
        <taxon>Hexapoda</taxon>
        <taxon>Insecta</taxon>
        <taxon>Pterygota</taxon>
        <taxon>Neoptera</taxon>
        <taxon>Polyneoptera</taxon>
        <taxon>Phasmatodea</taxon>
        <taxon>Timematodea</taxon>
        <taxon>Timematoidea</taxon>
        <taxon>Timematidae</taxon>
        <taxon>Timema</taxon>
    </lineage>
</organism>